<protein>
    <submittedName>
        <fullName evidence="3">Uncharacterized protein</fullName>
    </submittedName>
</protein>
<feature type="compositionally biased region" description="Basic residues" evidence="2">
    <location>
        <begin position="706"/>
        <end position="723"/>
    </location>
</feature>
<dbReference type="EMBL" id="ML993618">
    <property type="protein sequence ID" value="KAF2161642.1"/>
    <property type="molecule type" value="Genomic_DNA"/>
</dbReference>
<evidence type="ECO:0000313" key="4">
    <source>
        <dbReference type="Proteomes" id="UP000799537"/>
    </source>
</evidence>
<accession>A0A6A6C6X9</accession>
<feature type="region of interest" description="Disordered" evidence="2">
    <location>
        <begin position="689"/>
        <end position="762"/>
    </location>
</feature>
<name>A0A6A6C6X9_ZASCE</name>
<keyword evidence="4" id="KW-1185">Reference proteome</keyword>
<evidence type="ECO:0000256" key="1">
    <source>
        <dbReference type="SAM" id="Coils"/>
    </source>
</evidence>
<dbReference type="OrthoDB" id="3650967at2759"/>
<gene>
    <name evidence="3" type="ORF">M409DRAFT_59025</name>
</gene>
<feature type="compositionally biased region" description="Low complexity" evidence="2">
    <location>
        <begin position="38"/>
        <end position="53"/>
    </location>
</feature>
<organism evidence="3 4">
    <name type="scientific">Zasmidium cellare ATCC 36951</name>
    <dbReference type="NCBI Taxonomy" id="1080233"/>
    <lineage>
        <taxon>Eukaryota</taxon>
        <taxon>Fungi</taxon>
        <taxon>Dikarya</taxon>
        <taxon>Ascomycota</taxon>
        <taxon>Pezizomycotina</taxon>
        <taxon>Dothideomycetes</taxon>
        <taxon>Dothideomycetidae</taxon>
        <taxon>Mycosphaerellales</taxon>
        <taxon>Mycosphaerellaceae</taxon>
        <taxon>Zasmidium</taxon>
    </lineage>
</organism>
<dbReference type="GeneID" id="54567339"/>
<feature type="compositionally biased region" description="Polar residues" evidence="2">
    <location>
        <begin position="64"/>
        <end position="78"/>
    </location>
</feature>
<feature type="region of interest" description="Disordered" evidence="2">
    <location>
        <begin position="285"/>
        <end position="306"/>
    </location>
</feature>
<dbReference type="RefSeq" id="XP_033662531.1">
    <property type="nucleotide sequence ID" value="XM_033814067.1"/>
</dbReference>
<evidence type="ECO:0000256" key="2">
    <source>
        <dbReference type="SAM" id="MobiDB-lite"/>
    </source>
</evidence>
<evidence type="ECO:0000313" key="3">
    <source>
        <dbReference type="EMBL" id="KAF2161642.1"/>
    </source>
</evidence>
<reference evidence="3" key="1">
    <citation type="journal article" date="2020" name="Stud. Mycol.">
        <title>101 Dothideomycetes genomes: a test case for predicting lifestyles and emergence of pathogens.</title>
        <authorList>
            <person name="Haridas S."/>
            <person name="Albert R."/>
            <person name="Binder M."/>
            <person name="Bloem J."/>
            <person name="Labutti K."/>
            <person name="Salamov A."/>
            <person name="Andreopoulos B."/>
            <person name="Baker S."/>
            <person name="Barry K."/>
            <person name="Bills G."/>
            <person name="Bluhm B."/>
            <person name="Cannon C."/>
            <person name="Castanera R."/>
            <person name="Culley D."/>
            <person name="Daum C."/>
            <person name="Ezra D."/>
            <person name="Gonzalez J."/>
            <person name="Henrissat B."/>
            <person name="Kuo A."/>
            <person name="Liang C."/>
            <person name="Lipzen A."/>
            <person name="Lutzoni F."/>
            <person name="Magnuson J."/>
            <person name="Mondo S."/>
            <person name="Nolan M."/>
            <person name="Ohm R."/>
            <person name="Pangilinan J."/>
            <person name="Park H.-J."/>
            <person name="Ramirez L."/>
            <person name="Alfaro M."/>
            <person name="Sun H."/>
            <person name="Tritt A."/>
            <person name="Yoshinaga Y."/>
            <person name="Zwiers L.-H."/>
            <person name="Turgeon B."/>
            <person name="Goodwin S."/>
            <person name="Spatafora J."/>
            <person name="Crous P."/>
            <person name="Grigoriev I."/>
        </authorList>
    </citation>
    <scope>NUCLEOTIDE SEQUENCE</scope>
    <source>
        <strain evidence="3">ATCC 36951</strain>
    </source>
</reference>
<feature type="coiled-coil region" evidence="1">
    <location>
        <begin position="308"/>
        <end position="335"/>
    </location>
</feature>
<dbReference type="AlphaFoldDB" id="A0A6A6C6X9"/>
<sequence length="762" mass="86828">MKAPLRRSPRNHPGSLLATDSGVRRKKTVNKKSDTRSSRSSASRQSERASAPAPEQTVLAEPSTAHSEQPPRIQTTIEVPTVSVATATKKRRAPAVDLELSHLDLITPPVFKRICLTHGEYRAPLEDGMHYNDVSRTALDIRHLAGQVSARNLHQLHQDVARLTEQNEHPVIQKGKDRQANDDHDQHILLQEKLDRASLHNQILVLQAEKQQLEEEARHANEQLRAEKNELELSRNAVMAELESTRERLETANRDQSTQNANLLKALQVETEARVRAEAERNAALVEASQQTPQSENAPAEPEQNGQVVEQAVENQQLQAALQETQANQEESSNTDEEKLKMEAHSFLHKAMHERWRGETIPPKVTPRGQITPPPVRPEEPELSDNDLDWIRTAPTLYLHMLAGRKRRKELKAAQDAARNDSASEGDGIVSEYMQKWVADREECHQEYTTAQENFEEGRHDELPLGKPVHDFREENWVGFSKAPDGRIRRHAVYAVQMEYENTSVHILPFPGDQYVTRRRKWAYARACLTAQFPELQAEAAKEFLSEEEFAKFMERSFGPDWHNVDISGGGIDAEAWQSALKDLRRSKRFMTACRLWAAGERALNQDRCWPPTFLSMEKTQACTHFNDEEERTRMMMSCLPGKSRVVREQEERVLKTEERVLKTEERVLKTEERVLKTKKRCSEAGLKASQGDEKLGTQCSSQKERKTKQKQNKQKKEGKKHTKDGNRTKPTPQGWRVSSGRISGSGAHRYPPQQRTKRAGS</sequence>
<keyword evidence="1" id="KW-0175">Coiled coil</keyword>
<proteinExistence type="predicted"/>
<feature type="region of interest" description="Disordered" evidence="2">
    <location>
        <begin position="1"/>
        <end position="78"/>
    </location>
</feature>
<feature type="region of interest" description="Disordered" evidence="2">
    <location>
        <begin position="360"/>
        <end position="383"/>
    </location>
</feature>
<dbReference type="Proteomes" id="UP000799537">
    <property type="component" value="Unassembled WGS sequence"/>
</dbReference>
<feature type="coiled-coil region" evidence="1">
    <location>
        <begin position="196"/>
        <end position="259"/>
    </location>
</feature>
<feature type="compositionally biased region" description="Basic residues" evidence="2">
    <location>
        <begin position="1"/>
        <end position="10"/>
    </location>
</feature>